<dbReference type="NCBIfam" id="TIGR00254">
    <property type="entry name" value="GGDEF"/>
    <property type="match status" value="1"/>
</dbReference>
<name>A0A285CN63_9RHOB</name>
<dbReference type="PANTHER" id="PTHR46663">
    <property type="entry name" value="DIGUANYLATE CYCLASE DGCT-RELATED"/>
    <property type="match status" value="1"/>
</dbReference>
<evidence type="ECO:0000256" key="1">
    <source>
        <dbReference type="SAM" id="Coils"/>
    </source>
</evidence>
<dbReference type="AlphaFoldDB" id="A0A285CN63"/>
<dbReference type="GO" id="GO:0003824">
    <property type="term" value="F:catalytic activity"/>
    <property type="evidence" value="ECO:0007669"/>
    <property type="project" value="UniProtKB-ARBA"/>
</dbReference>
<keyword evidence="1" id="KW-0175">Coiled coil</keyword>
<dbReference type="PANTHER" id="PTHR46663:SF4">
    <property type="entry name" value="DIGUANYLATE CYCLASE DGCT-RELATED"/>
    <property type="match status" value="1"/>
</dbReference>
<dbReference type="Gene3D" id="3.30.70.270">
    <property type="match status" value="1"/>
</dbReference>
<dbReference type="Pfam" id="PF00990">
    <property type="entry name" value="GGDEF"/>
    <property type="match status" value="1"/>
</dbReference>
<dbReference type="InterPro" id="IPR042463">
    <property type="entry name" value="HNOB_dom_associated_sf"/>
</dbReference>
<reference evidence="4" key="1">
    <citation type="submission" date="2017-08" db="EMBL/GenBank/DDBJ databases">
        <authorList>
            <person name="Varghese N."/>
            <person name="Submissions S."/>
        </authorList>
    </citation>
    <scope>NUCLEOTIDE SEQUENCE [LARGE SCALE GENOMIC DNA]</scope>
    <source>
        <strain evidence="4">JA234</strain>
    </source>
</reference>
<evidence type="ECO:0000313" key="3">
    <source>
        <dbReference type="EMBL" id="SNX68994.1"/>
    </source>
</evidence>
<dbReference type="InterPro" id="IPR029787">
    <property type="entry name" value="Nucleotide_cyclase"/>
</dbReference>
<dbReference type="Proteomes" id="UP000219467">
    <property type="component" value="Unassembled WGS sequence"/>
</dbReference>
<dbReference type="FunFam" id="3.30.70.270:FF:000001">
    <property type="entry name" value="Diguanylate cyclase domain protein"/>
    <property type="match status" value="1"/>
</dbReference>
<gene>
    <name evidence="3" type="ORF">SAMN05878503_102434</name>
</gene>
<feature type="coiled-coil region" evidence="1">
    <location>
        <begin position="142"/>
        <end position="169"/>
    </location>
</feature>
<dbReference type="SUPFAM" id="SSF55073">
    <property type="entry name" value="Nucleotide cyclase"/>
    <property type="match status" value="1"/>
</dbReference>
<keyword evidence="4" id="KW-1185">Reference proteome</keyword>
<proteinExistence type="predicted"/>
<dbReference type="InterPro" id="IPR052163">
    <property type="entry name" value="DGC-Regulatory_Protein"/>
</dbReference>
<dbReference type="RefSeq" id="WP_097029440.1">
    <property type="nucleotide sequence ID" value="NZ_OAOQ01000002.1"/>
</dbReference>
<dbReference type="SMART" id="SM00267">
    <property type="entry name" value="GGDEF"/>
    <property type="match status" value="1"/>
</dbReference>
<organism evidence="3 4">
    <name type="scientific">Cereibacter ovatus</name>
    <dbReference type="NCBI Taxonomy" id="439529"/>
    <lineage>
        <taxon>Bacteria</taxon>
        <taxon>Pseudomonadati</taxon>
        <taxon>Pseudomonadota</taxon>
        <taxon>Alphaproteobacteria</taxon>
        <taxon>Rhodobacterales</taxon>
        <taxon>Paracoccaceae</taxon>
        <taxon>Cereibacter</taxon>
    </lineage>
</organism>
<dbReference type="OrthoDB" id="9812260at2"/>
<dbReference type="PROSITE" id="PS50887">
    <property type="entry name" value="GGDEF"/>
    <property type="match status" value="1"/>
</dbReference>
<evidence type="ECO:0000259" key="2">
    <source>
        <dbReference type="PROSITE" id="PS50887"/>
    </source>
</evidence>
<dbReference type="EMBL" id="OAOQ01000002">
    <property type="protein sequence ID" value="SNX68994.1"/>
    <property type="molecule type" value="Genomic_DNA"/>
</dbReference>
<dbReference type="InterPro" id="IPR000160">
    <property type="entry name" value="GGDEF_dom"/>
</dbReference>
<feature type="domain" description="GGDEF" evidence="2">
    <location>
        <begin position="193"/>
        <end position="327"/>
    </location>
</feature>
<accession>A0A285CN63</accession>
<dbReference type="Gene3D" id="3.30.450.260">
    <property type="entry name" value="Haem NO binding associated domain"/>
    <property type="match status" value="1"/>
</dbReference>
<dbReference type="InterPro" id="IPR043128">
    <property type="entry name" value="Rev_trsase/Diguanyl_cyclase"/>
</dbReference>
<protein>
    <submittedName>
        <fullName evidence="3">Diguanylate cyclase (GGDEF)-like protein</fullName>
    </submittedName>
</protein>
<dbReference type="CDD" id="cd01949">
    <property type="entry name" value="GGDEF"/>
    <property type="match status" value="1"/>
</dbReference>
<evidence type="ECO:0000313" key="4">
    <source>
        <dbReference type="Proteomes" id="UP000219467"/>
    </source>
</evidence>
<sequence>MGSVAKPVNIGAGGLDLLMPMHVRVDPQGRISGCGPTLGKLLTAPPLGRPFFDLFEVRRPAGIATPAALADRTGTRLHLALRDGGGASLRGVATPLHDGRGLLLNLSFGISVLDAVRRHGLTDGDFAATDLTVELLYLVEAKTAVTDELHRLNRRLEEARRAAEHEALTDTLTSLRNRRAFEQTSEALIAVRQPFGLMHLDLDHFKAVNDTLGHAAGDHVLRTVARVLLRETRAGDMVARVGGDEFMMIFPGLADPARMRRVAERMISGVALPVPFEGQLCRVTASIGMTLSVFYEAPALDAMLADADGALYAAKRAGRGIAVLANPGCSSVRRA</sequence>